<sequence>MKPHIGIADKKLDSSITLLSAVLADAVTLYTKTRKFHWNVSGESFMEIHKLFENQYKQLEVNIDEIAERINKLGGKTIGTMKEFTDLTRLKESIDVYPSQKDMIKELLGDHETVIQQLRKDIDTAEEENNDVGTADFLTSLLLGHETIAWILRRYLS</sequence>
<dbReference type="InterPro" id="IPR002177">
    <property type="entry name" value="DPS_DNA-bd"/>
</dbReference>
<dbReference type="Gene3D" id="1.20.1260.10">
    <property type="match status" value="1"/>
</dbReference>
<feature type="coiled-coil region" evidence="3">
    <location>
        <begin position="108"/>
        <end position="135"/>
    </location>
</feature>
<dbReference type="InterPro" id="IPR009078">
    <property type="entry name" value="Ferritin-like_SF"/>
</dbReference>
<dbReference type="RefSeq" id="WP_371569919.1">
    <property type="nucleotide sequence ID" value="NZ_JASMRN010000006.1"/>
</dbReference>
<name>A0ABV4KCU3_9FLAO</name>
<dbReference type="Proteomes" id="UP001568894">
    <property type="component" value="Unassembled WGS sequence"/>
</dbReference>
<dbReference type="PANTHER" id="PTHR42932">
    <property type="entry name" value="GENERAL STRESS PROTEIN 20U"/>
    <property type="match status" value="1"/>
</dbReference>
<dbReference type="CDD" id="cd01043">
    <property type="entry name" value="DPS"/>
    <property type="match status" value="1"/>
</dbReference>
<dbReference type="InterPro" id="IPR008331">
    <property type="entry name" value="Ferritin_DPS_dom"/>
</dbReference>
<keyword evidence="6" id="KW-1185">Reference proteome</keyword>
<dbReference type="PANTHER" id="PTHR42932:SF3">
    <property type="entry name" value="DNA PROTECTION DURING STARVATION PROTEIN"/>
    <property type="match status" value="1"/>
</dbReference>
<dbReference type="SUPFAM" id="SSF47240">
    <property type="entry name" value="Ferritin-like"/>
    <property type="match status" value="1"/>
</dbReference>
<dbReference type="Pfam" id="PF00210">
    <property type="entry name" value="Ferritin"/>
    <property type="match status" value="1"/>
</dbReference>
<protein>
    <submittedName>
        <fullName evidence="5">DNA starvation/stationary phase protection protein</fullName>
    </submittedName>
</protein>
<organism evidence="5 6">
    <name type="scientific">Flavobacterium frigidarium</name>
    <dbReference type="NCBI Taxonomy" id="99286"/>
    <lineage>
        <taxon>Bacteria</taxon>
        <taxon>Pseudomonadati</taxon>
        <taxon>Bacteroidota</taxon>
        <taxon>Flavobacteriia</taxon>
        <taxon>Flavobacteriales</taxon>
        <taxon>Flavobacteriaceae</taxon>
        <taxon>Flavobacterium</taxon>
    </lineage>
</organism>
<dbReference type="PIRSF" id="PIRSF005900">
    <property type="entry name" value="Dps"/>
    <property type="match status" value="1"/>
</dbReference>
<proteinExistence type="inferred from homology"/>
<dbReference type="EMBL" id="JASMRN010000006">
    <property type="protein sequence ID" value="MEZ7515482.1"/>
    <property type="molecule type" value="Genomic_DNA"/>
</dbReference>
<evidence type="ECO:0000313" key="5">
    <source>
        <dbReference type="EMBL" id="MEZ7515482.1"/>
    </source>
</evidence>
<evidence type="ECO:0000256" key="1">
    <source>
        <dbReference type="ARBA" id="ARBA00009497"/>
    </source>
</evidence>
<accession>A0ABV4KCU3</accession>
<comment type="similarity">
    <text evidence="1 2">Belongs to the Dps family.</text>
</comment>
<comment type="caution">
    <text evidence="5">The sequence shown here is derived from an EMBL/GenBank/DDBJ whole genome shotgun (WGS) entry which is preliminary data.</text>
</comment>
<evidence type="ECO:0000256" key="3">
    <source>
        <dbReference type="SAM" id="Coils"/>
    </source>
</evidence>
<dbReference type="InterPro" id="IPR012347">
    <property type="entry name" value="Ferritin-like"/>
</dbReference>
<evidence type="ECO:0000259" key="4">
    <source>
        <dbReference type="Pfam" id="PF00210"/>
    </source>
</evidence>
<evidence type="ECO:0000256" key="2">
    <source>
        <dbReference type="RuleBase" id="RU003875"/>
    </source>
</evidence>
<keyword evidence="3" id="KW-0175">Coiled coil</keyword>
<dbReference type="PRINTS" id="PR01346">
    <property type="entry name" value="HELNAPAPROT"/>
</dbReference>
<feature type="coiled-coil region" evidence="3">
    <location>
        <begin position="49"/>
        <end position="76"/>
    </location>
</feature>
<feature type="domain" description="Ferritin/DPS" evidence="4">
    <location>
        <begin position="17"/>
        <end position="156"/>
    </location>
</feature>
<evidence type="ECO:0000313" key="6">
    <source>
        <dbReference type="Proteomes" id="UP001568894"/>
    </source>
</evidence>
<reference evidence="5 6" key="1">
    <citation type="submission" date="2023-05" db="EMBL/GenBank/DDBJ databases">
        <title>Adaptations of aquatic viruses from atmosphere-close ecosystems of the Central Arctic Ocean.</title>
        <authorList>
            <person name="Rahlff J."/>
            <person name="Holmfeldt K."/>
        </authorList>
    </citation>
    <scope>NUCLEOTIDE SEQUENCE [LARGE SCALE GENOMIC DNA]</scope>
    <source>
        <strain evidence="5 6">Arc14</strain>
    </source>
</reference>
<gene>
    <name evidence="5" type="ORF">QO192_09350</name>
</gene>